<keyword evidence="2" id="KW-1185">Reference proteome</keyword>
<dbReference type="Pfam" id="PF00014">
    <property type="entry name" value="Kunitz_BPTI"/>
    <property type="match status" value="1"/>
</dbReference>
<dbReference type="STRING" id="6313.A0A158P690"/>
<dbReference type="PROSITE" id="PS50279">
    <property type="entry name" value="BPTI_KUNITZ_2"/>
    <property type="match status" value="1"/>
</dbReference>
<evidence type="ECO:0000313" key="3">
    <source>
        <dbReference type="WBParaSite" id="ACAC_0000070701-mRNA-1"/>
    </source>
</evidence>
<feature type="domain" description="BPTI/Kunitz inhibitor" evidence="1">
    <location>
        <begin position="113"/>
        <end position="166"/>
    </location>
</feature>
<evidence type="ECO:0000313" key="2">
    <source>
        <dbReference type="Proteomes" id="UP000035642"/>
    </source>
</evidence>
<accession>A0A158P690</accession>
<dbReference type="SUPFAM" id="SSF57362">
    <property type="entry name" value="BPTI-like"/>
    <property type="match status" value="1"/>
</dbReference>
<dbReference type="Proteomes" id="UP000035642">
    <property type="component" value="Unassembled WGS sequence"/>
</dbReference>
<dbReference type="InterPro" id="IPR036880">
    <property type="entry name" value="Kunitz_BPTI_sf"/>
</dbReference>
<evidence type="ECO:0000259" key="1">
    <source>
        <dbReference type="PROSITE" id="PS50279"/>
    </source>
</evidence>
<dbReference type="GO" id="GO:0004867">
    <property type="term" value="F:serine-type endopeptidase inhibitor activity"/>
    <property type="evidence" value="ECO:0007669"/>
    <property type="project" value="InterPro"/>
</dbReference>
<dbReference type="Gene3D" id="4.10.410.10">
    <property type="entry name" value="Pancreatic trypsin inhibitor Kunitz domain"/>
    <property type="match status" value="1"/>
</dbReference>
<organism evidence="2 3">
    <name type="scientific">Angiostrongylus cantonensis</name>
    <name type="common">Rat lungworm</name>
    <dbReference type="NCBI Taxonomy" id="6313"/>
    <lineage>
        <taxon>Eukaryota</taxon>
        <taxon>Metazoa</taxon>
        <taxon>Ecdysozoa</taxon>
        <taxon>Nematoda</taxon>
        <taxon>Chromadorea</taxon>
        <taxon>Rhabditida</taxon>
        <taxon>Rhabditina</taxon>
        <taxon>Rhabditomorpha</taxon>
        <taxon>Strongyloidea</taxon>
        <taxon>Metastrongylidae</taxon>
        <taxon>Angiostrongylus</taxon>
    </lineage>
</organism>
<name>A0A158P690_ANGCA</name>
<dbReference type="WBParaSite" id="ACAC_0000070701-mRNA-1">
    <property type="protein sequence ID" value="ACAC_0000070701-mRNA-1"/>
    <property type="gene ID" value="ACAC_0000070701"/>
</dbReference>
<reference evidence="3" key="2">
    <citation type="submission" date="2016-04" db="UniProtKB">
        <authorList>
            <consortium name="WormBaseParasite"/>
        </authorList>
    </citation>
    <scope>IDENTIFICATION</scope>
</reference>
<protein>
    <submittedName>
        <fullName evidence="3">BPTI/Kunitz inhibitor domain-containing protein</fullName>
    </submittedName>
</protein>
<dbReference type="AlphaFoldDB" id="A0A158P690"/>
<sequence>SNKGPGDSFLTGDFTSVATIECPPYRCDFPRQVCMRLNSRYQEVSANECRPVPIECLTAANGGIPVGPQLVIQPPSTALTVDKSWKEHGVFNGFSEKNIGELHPMMISPTDICQMGPPNGRFCGFKVMYTYNKETFQCDEFWFPGCTTVETNANLFSDMRSCQKLAEMCKCGFYFCSLLNFLSIRNSALGGPAPSVRPSEGDGEDLGIFGLIQQSIQNAQAIKQGGPQGKQAAAAAAGQILQQFTGFDLNNLGGNFGNLFGR</sequence>
<proteinExistence type="predicted"/>
<dbReference type="InterPro" id="IPR002223">
    <property type="entry name" value="Kunitz_BPTI"/>
</dbReference>
<reference evidence="2" key="1">
    <citation type="submission" date="2012-09" db="EMBL/GenBank/DDBJ databases">
        <authorList>
            <person name="Martin A.A."/>
        </authorList>
    </citation>
    <scope>NUCLEOTIDE SEQUENCE</scope>
</reference>